<proteinExistence type="predicted"/>
<keyword evidence="1" id="KW-0413">Isomerase</keyword>
<evidence type="ECO:0000313" key="1">
    <source>
        <dbReference type="EMBL" id="QVT77726.1"/>
    </source>
</evidence>
<dbReference type="PANTHER" id="PTHR15108">
    <property type="entry name" value="N-ACYLGLUCOSAMINE-2-EPIMERASE"/>
    <property type="match status" value="1"/>
</dbReference>
<accession>A0ABX8EC25</accession>
<sequence length="423" mass="45062">MTRAVPVPLLTSSEAVALDAHARRLLDVAAGARHPDGGYAWLSDDGTVDPVRARELWITCRMTHVHALGVLLDHPGSTALADHGVAALRGVFRDEAHGGWHARVGPDGAVPGAKTAYEHAFVVLAASSAVAADRPGAADLLEEALAVLLERFVAPAGPGAGLVAEEWDQRFEVLDDYRGLNATMHAVEALSAAADVLDDPGPRAVAAGIVDHVLGRLAPAHDWLLPEHFDPAGRPLLDYHHDRPADPFRPYGATIGHGFEWARLALQLHAATGDTAPGWWVDHAVALADAAARHGWAPDGHDGFVYTVDWDGAPVVRERMHWVAAEAVAAASALHQATGDPRHADRYRAWWAHAGEWFVDPVRGSWVHERSPDGGASSLTWSGRPDVYHALQAALLPRLPLSPSLATALRDGLLPPPGTHPTP</sequence>
<gene>
    <name evidence="1" type="primary">yihS</name>
    <name evidence="1" type="ORF">ENKNEFLB_00091</name>
</gene>
<dbReference type="Pfam" id="PF07221">
    <property type="entry name" value="GlcNAc_2-epim"/>
    <property type="match status" value="1"/>
</dbReference>
<evidence type="ECO:0000313" key="2">
    <source>
        <dbReference type="Proteomes" id="UP000679307"/>
    </source>
</evidence>
<protein>
    <submittedName>
        <fullName evidence="1">Sulfoquinovose isomerase</fullName>
        <ecNumber evidence="1">5.3.1.31</ecNumber>
    </submittedName>
</protein>
<dbReference type="EMBL" id="CP075371">
    <property type="protein sequence ID" value="QVT77726.1"/>
    <property type="molecule type" value="Genomic_DNA"/>
</dbReference>
<keyword evidence="2" id="KW-1185">Reference proteome</keyword>
<dbReference type="EC" id="5.3.1.31" evidence="1"/>
<dbReference type="GO" id="GO:0061593">
    <property type="term" value="F:sulfoquinovose isomerase activity"/>
    <property type="evidence" value="ECO:0007669"/>
    <property type="project" value="UniProtKB-EC"/>
</dbReference>
<dbReference type="Proteomes" id="UP000679307">
    <property type="component" value="Chromosome"/>
</dbReference>
<dbReference type="InterPro" id="IPR010819">
    <property type="entry name" value="AGE/CE"/>
</dbReference>
<reference evidence="1 2" key="1">
    <citation type="submission" date="2021-05" db="EMBL/GenBank/DDBJ databases">
        <title>Complete genome of Nocardioides aquaticus KCTC 9944T isolated from meromictic and hypersaline Ekho Lake, Antarctica.</title>
        <authorList>
            <person name="Hwang K."/>
            <person name="Kim K.M."/>
            <person name="Choe H."/>
        </authorList>
    </citation>
    <scope>NUCLEOTIDE SEQUENCE [LARGE SCALE GENOMIC DNA]</scope>
    <source>
        <strain evidence="1 2">KCTC 9944</strain>
    </source>
</reference>
<organism evidence="1 2">
    <name type="scientific">Nocardioides aquaticus</name>
    <dbReference type="NCBI Taxonomy" id="160826"/>
    <lineage>
        <taxon>Bacteria</taxon>
        <taxon>Bacillati</taxon>
        <taxon>Actinomycetota</taxon>
        <taxon>Actinomycetes</taxon>
        <taxon>Propionibacteriales</taxon>
        <taxon>Nocardioidaceae</taxon>
        <taxon>Nocardioides</taxon>
    </lineage>
</organism>
<name>A0ABX8EC25_9ACTN</name>